<dbReference type="Pfam" id="PF03732">
    <property type="entry name" value="Retrotrans_gag"/>
    <property type="match status" value="1"/>
</dbReference>
<sequence length="164" mass="19012">MLPISSHESLVLSLPRIPKTLKNDYERIANYNNWDETARVANVVFYLSGTARLWFGNNEDRLKSWIDSKKLFEETFGRPEGLKSFAEGLLRTRAQRPGETHESYVQDVLSLCRKVDKNMPEDQKISHLMKGVAEDLYQELINREVSTVDKFVACCREVDAMRKK</sequence>
<dbReference type="Proteomes" id="UP000886998">
    <property type="component" value="Unassembled WGS sequence"/>
</dbReference>
<reference evidence="2" key="1">
    <citation type="submission" date="2020-08" db="EMBL/GenBank/DDBJ databases">
        <title>Multicomponent nature underlies the extraordinary mechanical properties of spider dragline silk.</title>
        <authorList>
            <person name="Kono N."/>
            <person name="Nakamura H."/>
            <person name="Mori M."/>
            <person name="Yoshida Y."/>
            <person name="Ohtoshi R."/>
            <person name="Malay A.D."/>
            <person name="Moran D.A.P."/>
            <person name="Tomita M."/>
            <person name="Numata K."/>
            <person name="Arakawa K."/>
        </authorList>
    </citation>
    <scope>NUCLEOTIDE SEQUENCE</scope>
</reference>
<gene>
    <name evidence="2" type="primary">AVEN_114586_1</name>
    <name evidence="2" type="ORF">TNIN_135291</name>
</gene>
<feature type="domain" description="Retrotransposon gag" evidence="1">
    <location>
        <begin position="43"/>
        <end position="133"/>
    </location>
</feature>
<organism evidence="2 3">
    <name type="scientific">Trichonephila inaurata madagascariensis</name>
    <dbReference type="NCBI Taxonomy" id="2747483"/>
    <lineage>
        <taxon>Eukaryota</taxon>
        <taxon>Metazoa</taxon>
        <taxon>Ecdysozoa</taxon>
        <taxon>Arthropoda</taxon>
        <taxon>Chelicerata</taxon>
        <taxon>Arachnida</taxon>
        <taxon>Araneae</taxon>
        <taxon>Araneomorphae</taxon>
        <taxon>Entelegynae</taxon>
        <taxon>Araneoidea</taxon>
        <taxon>Nephilidae</taxon>
        <taxon>Trichonephila</taxon>
        <taxon>Trichonephila inaurata</taxon>
    </lineage>
</organism>
<name>A0A8X6YV84_9ARAC</name>
<dbReference type="InterPro" id="IPR005162">
    <property type="entry name" value="Retrotrans_gag_dom"/>
</dbReference>
<dbReference type="OrthoDB" id="10024629at2759"/>
<dbReference type="EMBL" id="BMAV01022639">
    <property type="protein sequence ID" value="GFY77760.1"/>
    <property type="molecule type" value="Genomic_DNA"/>
</dbReference>
<keyword evidence="3" id="KW-1185">Reference proteome</keyword>
<accession>A0A8X6YV84</accession>
<dbReference type="PANTHER" id="PTHR33194">
    <property type="entry name" value="ZINC KNUCKLE DOMAINCONTAINING PROTEIN"/>
    <property type="match status" value="1"/>
</dbReference>
<dbReference type="AlphaFoldDB" id="A0A8X6YV84"/>
<comment type="caution">
    <text evidence="2">The sequence shown here is derived from an EMBL/GenBank/DDBJ whole genome shotgun (WGS) entry which is preliminary data.</text>
</comment>
<dbReference type="PANTHER" id="PTHR33194:SF4">
    <property type="entry name" value="CCHC-TYPE DOMAIN-CONTAINING PROTEIN"/>
    <property type="match status" value="1"/>
</dbReference>
<evidence type="ECO:0000313" key="3">
    <source>
        <dbReference type="Proteomes" id="UP000886998"/>
    </source>
</evidence>
<evidence type="ECO:0000313" key="2">
    <source>
        <dbReference type="EMBL" id="GFY77760.1"/>
    </source>
</evidence>
<proteinExistence type="predicted"/>
<evidence type="ECO:0000259" key="1">
    <source>
        <dbReference type="Pfam" id="PF03732"/>
    </source>
</evidence>
<protein>
    <submittedName>
        <fullName evidence="2">Retrotrans_gag domain-containing protein</fullName>
    </submittedName>
</protein>